<name>A0A437D026_ORYJA</name>
<dbReference type="InterPro" id="IPR027640">
    <property type="entry name" value="Kinesin-like_fam"/>
</dbReference>
<feature type="region of interest" description="Disordered" evidence="9">
    <location>
        <begin position="403"/>
        <end position="438"/>
    </location>
</feature>
<feature type="region of interest" description="Disordered" evidence="9">
    <location>
        <begin position="650"/>
        <end position="707"/>
    </location>
</feature>
<dbReference type="Proteomes" id="UP000283210">
    <property type="component" value="Chromosome 9"/>
</dbReference>
<gene>
    <name evidence="11" type="ORF">OJAV_G00088640</name>
</gene>
<dbReference type="SMART" id="SM00129">
    <property type="entry name" value="KISc"/>
    <property type="match status" value="1"/>
</dbReference>
<keyword evidence="7" id="KW-0505">Motor protein</keyword>
<evidence type="ECO:0000256" key="1">
    <source>
        <dbReference type="ARBA" id="ARBA00004245"/>
    </source>
</evidence>
<feature type="region of interest" description="Disordered" evidence="9">
    <location>
        <begin position="479"/>
        <end position="507"/>
    </location>
</feature>
<keyword evidence="4 7" id="KW-0067">ATP-binding</keyword>
<evidence type="ECO:0000256" key="4">
    <source>
        <dbReference type="ARBA" id="ARBA00022840"/>
    </source>
</evidence>
<reference evidence="11 12" key="2">
    <citation type="submission" date="2019-01" db="EMBL/GenBank/DDBJ databases">
        <title>A chromosome length genome reference of the Java medaka (oryzias javanicus).</title>
        <authorList>
            <person name="Herpin A."/>
            <person name="Takehana Y."/>
            <person name="Naruse K."/>
            <person name="Ansai S."/>
            <person name="Kawaguchi M."/>
        </authorList>
    </citation>
    <scope>NUCLEOTIDE SEQUENCE [LARGE SCALE GENOMIC DNA]</scope>
    <source>
        <strain evidence="11">RS831</strain>
        <tissue evidence="11">Whole body</tissue>
    </source>
</reference>
<dbReference type="FunFam" id="3.40.850.10:FF:000157">
    <property type="entry name" value="Kinesin family member 27"/>
    <property type="match status" value="1"/>
</dbReference>
<dbReference type="PROSITE" id="PS50067">
    <property type="entry name" value="KINESIN_MOTOR_2"/>
    <property type="match status" value="1"/>
</dbReference>
<dbReference type="GO" id="GO:0007052">
    <property type="term" value="P:mitotic spindle organization"/>
    <property type="evidence" value="ECO:0007669"/>
    <property type="project" value="TreeGrafter"/>
</dbReference>
<evidence type="ECO:0000256" key="6">
    <source>
        <dbReference type="ARBA" id="ARBA00023212"/>
    </source>
</evidence>
<feature type="domain" description="Kinesin motor" evidence="10">
    <location>
        <begin position="22"/>
        <end position="356"/>
    </location>
</feature>
<dbReference type="EMBL" id="CM012445">
    <property type="protein sequence ID" value="RVE68129.1"/>
    <property type="molecule type" value="Genomic_DNA"/>
</dbReference>
<evidence type="ECO:0000256" key="5">
    <source>
        <dbReference type="ARBA" id="ARBA00023054"/>
    </source>
</evidence>
<evidence type="ECO:0000259" key="10">
    <source>
        <dbReference type="PROSITE" id="PS50067"/>
    </source>
</evidence>
<keyword evidence="3 7" id="KW-0547">Nucleotide-binding</keyword>
<dbReference type="GO" id="GO:0051231">
    <property type="term" value="P:spindle elongation"/>
    <property type="evidence" value="ECO:0007669"/>
    <property type="project" value="TreeGrafter"/>
</dbReference>
<dbReference type="Gene3D" id="3.40.850.10">
    <property type="entry name" value="Kinesin motor domain"/>
    <property type="match status" value="1"/>
</dbReference>
<dbReference type="SUPFAM" id="SSF52540">
    <property type="entry name" value="P-loop containing nucleoside triphosphate hydrolases"/>
    <property type="match status" value="1"/>
</dbReference>
<dbReference type="GO" id="GO:0007018">
    <property type="term" value="P:microtubule-based movement"/>
    <property type="evidence" value="ECO:0007669"/>
    <property type="project" value="InterPro"/>
</dbReference>
<feature type="coiled-coil region" evidence="8">
    <location>
        <begin position="855"/>
        <end position="899"/>
    </location>
</feature>
<dbReference type="Pfam" id="PF00225">
    <property type="entry name" value="Kinesin"/>
    <property type="match status" value="1"/>
</dbReference>
<comment type="subcellular location">
    <subcellularLocation>
        <location evidence="1">Cytoplasm</location>
        <location evidence="1">Cytoskeleton</location>
    </subcellularLocation>
</comment>
<dbReference type="InterPro" id="IPR001752">
    <property type="entry name" value="Kinesin_motor_dom"/>
</dbReference>
<dbReference type="GO" id="GO:0008017">
    <property type="term" value="F:microtubule binding"/>
    <property type="evidence" value="ECO:0007669"/>
    <property type="project" value="InterPro"/>
</dbReference>
<dbReference type="InterPro" id="IPR036961">
    <property type="entry name" value="Kinesin_motor_dom_sf"/>
</dbReference>
<dbReference type="InterPro" id="IPR019821">
    <property type="entry name" value="Kinesin_motor_CS"/>
</dbReference>
<evidence type="ECO:0000256" key="9">
    <source>
        <dbReference type="SAM" id="MobiDB-lite"/>
    </source>
</evidence>
<feature type="binding site" evidence="7">
    <location>
        <begin position="101"/>
        <end position="108"/>
    </location>
    <ligand>
        <name>ATP</name>
        <dbReference type="ChEBI" id="CHEBI:30616"/>
    </ligand>
</feature>
<evidence type="ECO:0000313" key="11">
    <source>
        <dbReference type="EMBL" id="RVE68129.1"/>
    </source>
</evidence>
<keyword evidence="12" id="KW-1185">Reference proteome</keyword>
<dbReference type="PANTHER" id="PTHR47969:SF15">
    <property type="entry name" value="CHROMOSOME-ASSOCIATED KINESIN KIF4A-RELATED"/>
    <property type="match status" value="1"/>
</dbReference>
<protein>
    <recommendedName>
        <fullName evidence="10">Kinesin motor domain-containing protein</fullName>
    </recommendedName>
</protein>
<proteinExistence type="inferred from homology"/>
<feature type="compositionally biased region" description="Polar residues" evidence="9">
    <location>
        <begin position="664"/>
        <end position="683"/>
    </location>
</feature>
<feature type="compositionally biased region" description="Basic and acidic residues" evidence="9">
    <location>
        <begin position="403"/>
        <end position="425"/>
    </location>
</feature>
<accession>A0A437D026</accession>
<sequence length="1133" mass="129435">MCHAAAKVDFGSKSAALMTEECVCVAVRVRPLLAREVLNRHQVCVRVVPGSAQVMLGSDRLFSFDHAFGPTASQDEVFESCVRPLVQSCVQGFNATVFCYGQTGSGKTFTLGGGQQDEDGGIIDRVVQEVFRLLQEKKKNNEGLDTRVRVSYVELYREELRDLLEIQNIHKELHIREDERGNTVVVGVKEMVVTSTEELFDIVETGNALRHTGPTAMNEHSSRSHTILTLHIDICCRGSSSTPTNYSQSSKLCLVDLAGSERSGKTGNTGTRLKESAHINTGLLALGNVIRALTDSRSRRGTNTYIPYRDAKITRLLRDSLGGTAHTLMVACVSPSHHYVAETLNVLQFASRARHIRNCPGATPPQSESKFCHTAWHPDEAQLEELKYEVQTLRGLLEEKERDVKVEKQKTGEKRGEKDHFKESSQRQMPEPDNPDEGTVYYLLAREAADMLPELYSISLSLSFRKRLQDWQERFKAVSQQCQPDNEDSALRTKEEKAEEEQTEQPHKDMIKLRKELYTYKELLHTKEQLIQEKDVKLLEEEKERSRIKTEQLVNMEVLMNQLRSDSMNHLRGVSGAPAEEQSPACSSNRPHSVPLVRQSCFYRPPRKIHSSPPTYSLERVMAAFKMRGQLLLAEVEEREEVYCPFVKQQAEGQGGDEEKKENVNLTGRNKVNYSLNRTWTSSQRKRALKEKSSVRAPTNDGDPDIQLSQTAKDILEGELNKSHTRNARRAGATKRRIHDLSVSMRMKEELIKELQKTEKGALAARRHIQHSGEGREVDVLARLSMHNQQVCSEVYQSLQHMRLQRAQLQSSLRETSDSKKEVQQNGEKGAKTLTIYTNYQKKESNQMLHEISWLEEEEEHVLQKRAEMQELEEELKRREEVLQQREACLHQKRNLETKILRSSQALSQDLLRVSLRLECVEEQLQSSSFKREDGGDSIEELVKERDMLKKKREVLDAQLRDNRGLSVEEEYSFLQLEEAIEVLDAALEFKNKSIQSRRDHLPQSSEPAQLCSVVRKLKKLSALRLWSFSSVISTRLLVCERRSGVYACAVKSWSCMLGNKRWRSGRWRLPFSVWPSMQIAGSQSSKKSTRAAFRNCYRNLTNVLMEKRHRQHKTDCSSWRKNCFSTKAPAGS</sequence>
<dbReference type="OrthoDB" id="3176171at2759"/>
<evidence type="ECO:0000313" key="12">
    <source>
        <dbReference type="Proteomes" id="UP000283210"/>
    </source>
</evidence>
<dbReference type="GO" id="GO:0005524">
    <property type="term" value="F:ATP binding"/>
    <property type="evidence" value="ECO:0007669"/>
    <property type="project" value="UniProtKB-UniRule"/>
</dbReference>
<evidence type="ECO:0000256" key="3">
    <source>
        <dbReference type="ARBA" id="ARBA00022741"/>
    </source>
</evidence>
<dbReference type="AlphaFoldDB" id="A0A437D026"/>
<keyword evidence="5 8" id="KW-0175">Coiled coil</keyword>
<dbReference type="GO" id="GO:0003777">
    <property type="term" value="F:microtubule motor activity"/>
    <property type="evidence" value="ECO:0007669"/>
    <property type="project" value="InterPro"/>
</dbReference>
<evidence type="ECO:0000256" key="2">
    <source>
        <dbReference type="ARBA" id="ARBA00022490"/>
    </source>
</evidence>
<keyword evidence="6" id="KW-0206">Cytoskeleton</keyword>
<comment type="similarity">
    <text evidence="7">Belongs to the TRAFAC class myosin-kinesin ATPase superfamily. Kinesin family.</text>
</comment>
<evidence type="ECO:0000256" key="8">
    <source>
        <dbReference type="SAM" id="Coils"/>
    </source>
</evidence>
<evidence type="ECO:0000256" key="7">
    <source>
        <dbReference type="PROSITE-ProRule" id="PRU00283"/>
    </source>
</evidence>
<dbReference type="GO" id="GO:0005875">
    <property type="term" value="C:microtubule associated complex"/>
    <property type="evidence" value="ECO:0007669"/>
    <property type="project" value="TreeGrafter"/>
</dbReference>
<organism evidence="11 12">
    <name type="scientific">Oryzias javanicus</name>
    <name type="common">Javanese ricefish</name>
    <name type="synonym">Aplocheilus javanicus</name>
    <dbReference type="NCBI Taxonomy" id="123683"/>
    <lineage>
        <taxon>Eukaryota</taxon>
        <taxon>Metazoa</taxon>
        <taxon>Chordata</taxon>
        <taxon>Craniata</taxon>
        <taxon>Vertebrata</taxon>
        <taxon>Euteleostomi</taxon>
        <taxon>Actinopterygii</taxon>
        <taxon>Neopterygii</taxon>
        <taxon>Teleostei</taxon>
        <taxon>Neoteleostei</taxon>
        <taxon>Acanthomorphata</taxon>
        <taxon>Ovalentaria</taxon>
        <taxon>Atherinomorphae</taxon>
        <taxon>Beloniformes</taxon>
        <taxon>Adrianichthyidae</taxon>
        <taxon>Oryziinae</taxon>
        <taxon>Oryzias</taxon>
    </lineage>
</organism>
<dbReference type="PANTHER" id="PTHR47969">
    <property type="entry name" value="CHROMOSOME-ASSOCIATED KINESIN KIF4A-RELATED"/>
    <property type="match status" value="1"/>
</dbReference>
<dbReference type="PRINTS" id="PR00380">
    <property type="entry name" value="KINESINHEAVY"/>
</dbReference>
<dbReference type="PROSITE" id="PS00411">
    <property type="entry name" value="KINESIN_MOTOR_1"/>
    <property type="match status" value="1"/>
</dbReference>
<dbReference type="InterPro" id="IPR027417">
    <property type="entry name" value="P-loop_NTPase"/>
</dbReference>
<keyword evidence="2" id="KW-0963">Cytoplasm</keyword>
<reference evidence="11 12" key="1">
    <citation type="submission" date="2018-11" db="EMBL/GenBank/DDBJ databases">
        <authorList>
            <person name="Lopez-Roques C."/>
            <person name="Donnadieu C."/>
            <person name="Bouchez O."/>
            <person name="Klopp C."/>
            <person name="Cabau C."/>
            <person name="Zahm M."/>
        </authorList>
    </citation>
    <scope>NUCLEOTIDE SEQUENCE [LARGE SCALE GENOMIC DNA]</scope>
    <source>
        <strain evidence="11">RS831</strain>
        <tissue evidence="11">Whole body</tissue>
    </source>
</reference>